<protein>
    <submittedName>
        <fullName evidence="2">Hypothetical conserved protein</fullName>
    </submittedName>
</protein>
<dbReference type="AlphaFoldDB" id="H5SG82"/>
<accession>H5SG82</accession>
<feature type="domain" description="HicB-like antitoxin of toxin-antitoxin system" evidence="1">
    <location>
        <begin position="6"/>
        <end position="66"/>
    </location>
</feature>
<organism evidence="2">
    <name type="scientific">uncultured Acetothermia bacterium</name>
    <dbReference type="NCBI Taxonomy" id="236499"/>
    <lineage>
        <taxon>Bacteria</taxon>
        <taxon>Candidatus Bipolaricaulota</taxon>
        <taxon>environmental samples</taxon>
    </lineage>
</organism>
<dbReference type="PANTHER" id="PTHR34504:SF2">
    <property type="entry name" value="UPF0150 PROTEIN SSL0259"/>
    <property type="match status" value="1"/>
</dbReference>
<sequence>MAGYRFTVVIEQDDEGFFAFCPELQGCYTQGATYEEVLENIKDAIRLHIKDRLASGEKIPRAQSVSLTALEVAV</sequence>
<evidence type="ECO:0000259" key="1">
    <source>
        <dbReference type="Pfam" id="PF15919"/>
    </source>
</evidence>
<name>H5SG82_9BACT</name>
<dbReference type="InterPro" id="IPR051404">
    <property type="entry name" value="TA_system_antitoxin"/>
</dbReference>
<dbReference type="EMBL" id="AP011718">
    <property type="protein sequence ID" value="BAL55469.1"/>
    <property type="molecule type" value="Genomic_DNA"/>
</dbReference>
<gene>
    <name evidence="2" type="ORF">HGMM_F23G10C21</name>
    <name evidence="3" type="ORF">HGMM_F27H04C27</name>
</gene>
<reference evidence="2" key="2">
    <citation type="journal article" date="2012" name="PLoS ONE">
        <title>A Deeply Branching Thermophilic Bacterium with an Ancient Acetyl-CoA Pathway Dominates a Subsurface Ecosystem.</title>
        <authorList>
            <person name="Takami H."/>
            <person name="Noguchi H."/>
            <person name="Takaki Y."/>
            <person name="Uchiyama I."/>
            <person name="Toyoda A."/>
            <person name="Nishi S."/>
            <person name="Chee G.-J."/>
            <person name="Arai W."/>
            <person name="Nunoura T."/>
            <person name="Itoh T."/>
            <person name="Hattori M."/>
            <person name="Takai K."/>
        </authorList>
    </citation>
    <scope>NUCLEOTIDE SEQUENCE</scope>
</reference>
<dbReference type="SUPFAM" id="SSF143100">
    <property type="entry name" value="TTHA1013/TTHA0281-like"/>
    <property type="match status" value="1"/>
</dbReference>
<proteinExistence type="predicted"/>
<dbReference type="Gene3D" id="3.30.160.250">
    <property type="match status" value="1"/>
</dbReference>
<dbReference type="Pfam" id="PF15919">
    <property type="entry name" value="HicB_lk_antitox"/>
    <property type="match status" value="1"/>
</dbReference>
<dbReference type="InterPro" id="IPR031807">
    <property type="entry name" value="HicB-like"/>
</dbReference>
<evidence type="ECO:0000313" key="2">
    <source>
        <dbReference type="EMBL" id="BAL55168.1"/>
    </source>
</evidence>
<reference evidence="2" key="1">
    <citation type="journal article" date="2005" name="Environ. Microbiol.">
        <title>Genetic and functional properties of uncultivated thermophilic crenarchaeotes from a subsurface gold mine as revealed by analysis of genome fragments.</title>
        <authorList>
            <person name="Nunoura T."/>
            <person name="Hirayama H."/>
            <person name="Takami H."/>
            <person name="Oida H."/>
            <person name="Nishi S."/>
            <person name="Shimamura S."/>
            <person name="Suzuki Y."/>
            <person name="Inagaki F."/>
            <person name="Takai K."/>
            <person name="Nealson K.H."/>
            <person name="Horikoshi K."/>
        </authorList>
    </citation>
    <scope>NUCLEOTIDE SEQUENCE</scope>
</reference>
<dbReference type="PANTHER" id="PTHR34504">
    <property type="entry name" value="ANTITOXIN HICB"/>
    <property type="match status" value="1"/>
</dbReference>
<dbReference type="InterPro" id="IPR035069">
    <property type="entry name" value="TTHA1013/TTHA0281-like"/>
</dbReference>
<evidence type="ECO:0000313" key="3">
    <source>
        <dbReference type="EMBL" id="BAL55469.1"/>
    </source>
</evidence>
<dbReference type="EMBL" id="AP011711">
    <property type="protein sequence ID" value="BAL55168.1"/>
    <property type="molecule type" value="Genomic_DNA"/>
</dbReference>